<dbReference type="Proteomes" id="UP000765509">
    <property type="component" value="Unassembled WGS sequence"/>
</dbReference>
<comment type="caution">
    <text evidence="2">The sequence shown here is derived from an EMBL/GenBank/DDBJ whole genome shotgun (WGS) entry which is preliminary data.</text>
</comment>
<accession>A0A9Q3J8J4</accession>
<evidence type="ECO:0000313" key="2">
    <source>
        <dbReference type="EMBL" id="MBW0557533.1"/>
    </source>
</evidence>
<protein>
    <submittedName>
        <fullName evidence="2">Uncharacterized protein</fullName>
    </submittedName>
</protein>
<organism evidence="2 3">
    <name type="scientific">Austropuccinia psidii MF-1</name>
    <dbReference type="NCBI Taxonomy" id="1389203"/>
    <lineage>
        <taxon>Eukaryota</taxon>
        <taxon>Fungi</taxon>
        <taxon>Dikarya</taxon>
        <taxon>Basidiomycota</taxon>
        <taxon>Pucciniomycotina</taxon>
        <taxon>Pucciniomycetes</taxon>
        <taxon>Pucciniales</taxon>
        <taxon>Sphaerophragmiaceae</taxon>
        <taxon>Austropuccinia</taxon>
    </lineage>
</organism>
<dbReference type="EMBL" id="AVOT02065428">
    <property type="protein sequence ID" value="MBW0557533.1"/>
    <property type="molecule type" value="Genomic_DNA"/>
</dbReference>
<proteinExistence type="predicted"/>
<feature type="compositionally biased region" description="Polar residues" evidence="1">
    <location>
        <begin position="12"/>
        <end position="21"/>
    </location>
</feature>
<feature type="compositionally biased region" description="Basic and acidic residues" evidence="1">
    <location>
        <begin position="1"/>
        <end position="10"/>
    </location>
</feature>
<feature type="region of interest" description="Disordered" evidence="1">
    <location>
        <begin position="1"/>
        <end position="30"/>
    </location>
</feature>
<name>A0A9Q3J8J4_9BASI</name>
<dbReference type="AlphaFoldDB" id="A0A9Q3J8J4"/>
<keyword evidence="3" id="KW-1185">Reference proteome</keyword>
<sequence length="398" mass="47052">MKTSRNDLHRTVYSNPSNLQRASPVENGRQGIKARVPLERACRKYPEDLPQRAILQRTSPVENGRQGIKARVPLERSCRKYPEDLPQRDILQRTYHKREIEPEITYSEYFRLIRSGNPTKLPSGFTPLRHQQISDQESPYFPIPGRIQERKRLIGKEKEFFQPEEERVRSYDPELVGPSKRSTENNKQLNTLWLQFSQFVEQTQKELERLHGNISRLQEVYSLQTKTTNTLQEAKLSKVSEERKRRLNQVLEEQNNCKRDKEYPDQDIEKLFNVCQNIKPQTHGNVLDNTYHQEDIKPDYLLENKPRSPSQYQDGYSMTYSEQEALKQLPEASSWPKFSVVGEYDHMELNEYIDGLLIDVPSIPDYWITARSNTSFKGHASIWYTKMKKIHGRRDWPW</sequence>
<reference evidence="2" key="1">
    <citation type="submission" date="2021-03" db="EMBL/GenBank/DDBJ databases">
        <title>Draft genome sequence of rust myrtle Austropuccinia psidii MF-1, a brazilian biotype.</title>
        <authorList>
            <person name="Quecine M.C."/>
            <person name="Pachon D.M.R."/>
            <person name="Bonatelli M.L."/>
            <person name="Correr F.H."/>
            <person name="Franceschini L.M."/>
            <person name="Leite T.F."/>
            <person name="Margarido G.R.A."/>
            <person name="Almeida C.A."/>
            <person name="Ferrarezi J.A."/>
            <person name="Labate C.A."/>
        </authorList>
    </citation>
    <scope>NUCLEOTIDE SEQUENCE</scope>
    <source>
        <strain evidence="2">MF-1</strain>
    </source>
</reference>
<evidence type="ECO:0000313" key="3">
    <source>
        <dbReference type="Proteomes" id="UP000765509"/>
    </source>
</evidence>
<evidence type="ECO:0000256" key="1">
    <source>
        <dbReference type="SAM" id="MobiDB-lite"/>
    </source>
</evidence>
<gene>
    <name evidence="2" type="ORF">O181_097248</name>
</gene>